<reference evidence="1 2" key="1">
    <citation type="journal article" date="2021" name="BMC Genomics">
        <title>Datura genome reveals duplications of psychoactive alkaloid biosynthetic genes and high mutation rate following tissue culture.</title>
        <authorList>
            <person name="Rajewski A."/>
            <person name="Carter-House D."/>
            <person name="Stajich J."/>
            <person name="Litt A."/>
        </authorList>
    </citation>
    <scope>NUCLEOTIDE SEQUENCE [LARGE SCALE GENOMIC DNA]</scope>
    <source>
        <strain evidence="1">AR-01</strain>
    </source>
</reference>
<keyword evidence="2" id="KW-1185">Reference proteome</keyword>
<name>A0ABS8SXZ9_DATST</name>
<dbReference type="Proteomes" id="UP000823775">
    <property type="component" value="Unassembled WGS sequence"/>
</dbReference>
<protein>
    <submittedName>
        <fullName evidence="1">Uncharacterized protein</fullName>
    </submittedName>
</protein>
<sequence length="112" mass="12069">MVYLPSEGVTVPDQKKNKIQFTESRGQKKVHFAGNKPRATGQIQVQCAWKGSGKLVRGFRGSGSTGVPVKASARVTRHSNKWESVRTEDESGAVLAVTDVGAWEASTGLQIN</sequence>
<organism evidence="1 2">
    <name type="scientific">Datura stramonium</name>
    <name type="common">Jimsonweed</name>
    <name type="synonym">Common thornapple</name>
    <dbReference type="NCBI Taxonomy" id="4076"/>
    <lineage>
        <taxon>Eukaryota</taxon>
        <taxon>Viridiplantae</taxon>
        <taxon>Streptophyta</taxon>
        <taxon>Embryophyta</taxon>
        <taxon>Tracheophyta</taxon>
        <taxon>Spermatophyta</taxon>
        <taxon>Magnoliopsida</taxon>
        <taxon>eudicotyledons</taxon>
        <taxon>Gunneridae</taxon>
        <taxon>Pentapetalae</taxon>
        <taxon>asterids</taxon>
        <taxon>lamiids</taxon>
        <taxon>Solanales</taxon>
        <taxon>Solanaceae</taxon>
        <taxon>Solanoideae</taxon>
        <taxon>Datureae</taxon>
        <taxon>Datura</taxon>
    </lineage>
</organism>
<evidence type="ECO:0000313" key="2">
    <source>
        <dbReference type="Proteomes" id="UP000823775"/>
    </source>
</evidence>
<gene>
    <name evidence="1" type="ORF">HAX54_051228</name>
</gene>
<dbReference type="EMBL" id="JACEIK010000908">
    <property type="protein sequence ID" value="MCD7463723.1"/>
    <property type="molecule type" value="Genomic_DNA"/>
</dbReference>
<evidence type="ECO:0000313" key="1">
    <source>
        <dbReference type="EMBL" id="MCD7463723.1"/>
    </source>
</evidence>
<comment type="caution">
    <text evidence="1">The sequence shown here is derived from an EMBL/GenBank/DDBJ whole genome shotgun (WGS) entry which is preliminary data.</text>
</comment>
<proteinExistence type="predicted"/>
<accession>A0ABS8SXZ9</accession>